<comment type="caution">
    <text evidence="7">The sequence shown here is derived from an EMBL/GenBank/DDBJ whole genome shotgun (WGS) entry which is preliminary data.</text>
</comment>
<dbReference type="Proteomes" id="UP000243519">
    <property type="component" value="Unassembled WGS sequence"/>
</dbReference>
<organism evidence="7 8">
    <name type="scientific">Trichophyton violaceum</name>
    <dbReference type="NCBI Taxonomy" id="34388"/>
    <lineage>
        <taxon>Eukaryota</taxon>
        <taxon>Fungi</taxon>
        <taxon>Dikarya</taxon>
        <taxon>Ascomycota</taxon>
        <taxon>Pezizomycotina</taxon>
        <taxon>Eurotiomycetes</taxon>
        <taxon>Eurotiomycetidae</taxon>
        <taxon>Onygenales</taxon>
        <taxon>Arthrodermataceae</taxon>
        <taxon>Trichophyton</taxon>
    </lineage>
</organism>
<feature type="coiled-coil region" evidence="4">
    <location>
        <begin position="338"/>
        <end position="595"/>
    </location>
</feature>
<keyword evidence="8" id="KW-1185">Reference proteome</keyword>
<proteinExistence type="predicted"/>
<accession>A0A178FEC1</accession>
<evidence type="ECO:0000256" key="3">
    <source>
        <dbReference type="ARBA" id="ARBA00023054"/>
    </source>
</evidence>
<feature type="region of interest" description="Disordered" evidence="5">
    <location>
        <begin position="744"/>
        <end position="764"/>
    </location>
</feature>
<comment type="subcellular location">
    <subcellularLocation>
        <location evidence="1">Golgi apparatus</location>
    </subcellularLocation>
</comment>
<feature type="compositionally biased region" description="Polar residues" evidence="5">
    <location>
        <begin position="754"/>
        <end position="764"/>
    </location>
</feature>
<feature type="region of interest" description="Disordered" evidence="5">
    <location>
        <begin position="53"/>
        <end position="73"/>
    </location>
</feature>
<dbReference type="Gene3D" id="1.10.287.1490">
    <property type="match status" value="1"/>
</dbReference>
<feature type="region of interest" description="Disordered" evidence="5">
    <location>
        <begin position="188"/>
        <end position="238"/>
    </location>
</feature>
<name>A0A178FEC1_TRIVO</name>
<dbReference type="InterPro" id="IPR000237">
    <property type="entry name" value="GRIP_dom"/>
</dbReference>
<dbReference type="GO" id="GO:0006888">
    <property type="term" value="P:endoplasmic reticulum to Golgi vesicle-mediated transport"/>
    <property type="evidence" value="ECO:0007669"/>
    <property type="project" value="TreeGrafter"/>
</dbReference>
<dbReference type="Pfam" id="PF10375">
    <property type="entry name" value="GRAB"/>
    <property type="match status" value="1"/>
</dbReference>
<evidence type="ECO:0000313" key="8">
    <source>
        <dbReference type="Proteomes" id="UP000243519"/>
    </source>
</evidence>
<dbReference type="InterPro" id="IPR019459">
    <property type="entry name" value="GRAB"/>
</dbReference>
<evidence type="ECO:0000259" key="6">
    <source>
        <dbReference type="PROSITE" id="PS50913"/>
    </source>
</evidence>
<reference evidence="7 8" key="1">
    <citation type="submission" date="2016-05" db="EMBL/GenBank/DDBJ databases">
        <title>Genome sequencing of Trichophyton violaceum CMCC(F)T3l isolated from hair.</title>
        <authorList>
            <person name="Zhan P."/>
            <person name="Tao Y."/>
            <person name="Liu W."/>
        </authorList>
    </citation>
    <scope>NUCLEOTIDE SEQUENCE [LARGE SCALE GENOMIC DNA]</scope>
    <source>
        <strain evidence="8">CMCC(F)T3l</strain>
    </source>
</reference>
<evidence type="ECO:0000256" key="1">
    <source>
        <dbReference type="ARBA" id="ARBA00004555"/>
    </source>
</evidence>
<sequence length="764" mass="87067">MATGQVSFHNPKLTRKVFVPQRQNPIVNRLNKTRVEKFPDLRAEKEEYLAQCRKEERKAREEKKALEKKERRERDELRWQKEHAYDDLMSPESVQQSNNQDRGEDFLDDFMITSVAKGIISPIQEGCYSTPTRPPEWLHPGCSLDDNRAYALLLDKLQVLGFSGLFSTYLDHLMNNSGKKYCANDKTKQMPVNSAPAGQVAESKSKKNKKKKGGKTGAQSEKDGNSGATPVDSKKDGQHDEQLDMVLHTSYPEMTTCLSQEILKLFDYRYKDSDHTTVNGLQEAEPSASVTESLQNLSIETSTSHSNENQPASDTNPMKNEAVDRDTDGRFDVLVRDRDSLREEVIEMRRSLEEIQNKHDEEMETLQEKLRVSENQKEQAESQFHSLLGRVNTIKSQLGERLKADAEELTEKRAQIEQYESENASLRAELEARSTNISSLESEREQQSKELSSLRNRINLAQQNWVKEKEELLAQESELRTEFEEAKQAMHSWEIIAMEERSIRENLGEKVIDLDEQLSTLRADYEKMTSDYNSQGVAVEGLQKALREIQAARKQELRELVESTNAQVEEVRKKLEDAEKRAAEADAAREETQKSLERALPFEKEVKEKNLLIGKLRHEAVTLNEHLTKALRFLKKGKPEDNVDRNLVTNHFLHFLSLDRSDPKKFQILQLIAALLGWNDEQREQAGLARPGASGGYNSLRAPRSPSMFKTPSSPSLATGYFGTNADARKESLAELWSNFLEQEAQAEGKLPAQNENPSDKTAS</sequence>
<dbReference type="AlphaFoldDB" id="A0A178FEC1"/>
<evidence type="ECO:0000256" key="4">
    <source>
        <dbReference type="SAM" id="Coils"/>
    </source>
</evidence>
<protein>
    <recommendedName>
        <fullName evidence="6">GRIP domain-containing protein</fullName>
    </recommendedName>
</protein>
<dbReference type="EMBL" id="LHPN01000008">
    <property type="protein sequence ID" value="OAL70850.1"/>
    <property type="molecule type" value="Genomic_DNA"/>
</dbReference>
<keyword evidence="3 4" id="KW-0175">Coiled coil</keyword>
<dbReference type="GO" id="GO:0005794">
    <property type="term" value="C:Golgi apparatus"/>
    <property type="evidence" value="ECO:0007669"/>
    <property type="project" value="UniProtKB-SubCell"/>
</dbReference>
<dbReference type="PROSITE" id="PS50913">
    <property type="entry name" value="GRIP"/>
    <property type="match status" value="1"/>
</dbReference>
<evidence type="ECO:0000256" key="2">
    <source>
        <dbReference type="ARBA" id="ARBA00023034"/>
    </source>
</evidence>
<evidence type="ECO:0000256" key="5">
    <source>
        <dbReference type="SAM" id="MobiDB-lite"/>
    </source>
</evidence>
<dbReference type="GO" id="GO:0031267">
    <property type="term" value="F:small GTPase binding"/>
    <property type="evidence" value="ECO:0007669"/>
    <property type="project" value="TreeGrafter"/>
</dbReference>
<dbReference type="GO" id="GO:0007030">
    <property type="term" value="P:Golgi organization"/>
    <property type="evidence" value="ECO:0007669"/>
    <property type="project" value="TreeGrafter"/>
</dbReference>
<feature type="region of interest" description="Disordered" evidence="5">
    <location>
        <begin position="688"/>
        <end position="722"/>
    </location>
</feature>
<gene>
    <name evidence="7" type="ORF">A7D00_5180</name>
</gene>
<evidence type="ECO:0000313" key="7">
    <source>
        <dbReference type="EMBL" id="OAL70850.1"/>
    </source>
</evidence>
<dbReference type="PANTHER" id="PTHR18921">
    <property type="entry name" value="MYOSIN HEAVY CHAIN - RELATED"/>
    <property type="match status" value="1"/>
</dbReference>
<feature type="compositionally biased region" description="Polar residues" evidence="5">
    <location>
        <begin position="288"/>
        <end position="318"/>
    </location>
</feature>
<feature type="region of interest" description="Disordered" evidence="5">
    <location>
        <begin position="282"/>
        <end position="327"/>
    </location>
</feature>
<feature type="domain" description="GRIP" evidence="6">
    <location>
        <begin position="638"/>
        <end position="689"/>
    </location>
</feature>
<dbReference type="OrthoDB" id="425925at2759"/>
<keyword evidence="2" id="KW-0333">Golgi apparatus</keyword>
<dbReference type="PANTHER" id="PTHR18921:SF2">
    <property type="entry name" value="THYROID RECEPTOR-INTERACTING PROTEIN 11"/>
    <property type="match status" value="1"/>
</dbReference>
<feature type="compositionally biased region" description="Polar residues" evidence="5">
    <location>
        <begin position="708"/>
        <end position="717"/>
    </location>
</feature>